<dbReference type="RefSeq" id="WP_189114607.1">
    <property type="nucleotide sequence ID" value="NZ_BMQC01000008.1"/>
</dbReference>
<accession>A0A8J3BT45</accession>
<proteinExistence type="predicted"/>
<keyword evidence="2" id="KW-1185">Reference proteome</keyword>
<protein>
    <submittedName>
        <fullName evidence="1">Uncharacterized protein</fullName>
    </submittedName>
</protein>
<dbReference type="Proteomes" id="UP000662200">
    <property type="component" value="Unassembled WGS sequence"/>
</dbReference>
<gene>
    <name evidence="1" type="ORF">GCM10010124_26610</name>
</gene>
<reference evidence="1" key="1">
    <citation type="journal article" date="2014" name="Int. J. Syst. Evol. Microbiol.">
        <title>Complete genome sequence of Corynebacterium casei LMG S-19264T (=DSM 44701T), isolated from a smear-ripened cheese.</title>
        <authorList>
            <consortium name="US DOE Joint Genome Institute (JGI-PGF)"/>
            <person name="Walter F."/>
            <person name="Albersmeier A."/>
            <person name="Kalinowski J."/>
            <person name="Ruckert C."/>
        </authorList>
    </citation>
    <scope>NUCLEOTIDE SEQUENCE</scope>
    <source>
        <strain evidence="1">JCM 3091</strain>
    </source>
</reference>
<evidence type="ECO:0000313" key="1">
    <source>
        <dbReference type="EMBL" id="GGK32501.1"/>
    </source>
</evidence>
<organism evidence="1 2">
    <name type="scientific">Pilimelia terevasa</name>
    <dbReference type="NCBI Taxonomy" id="53372"/>
    <lineage>
        <taxon>Bacteria</taxon>
        <taxon>Bacillati</taxon>
        <taxon>Actinomycetota</taxon>
        <taxon>Actinomycetes</taxon>
        <taxon>Micromonosporales</taxon>
        <taxon>Micromonosporaceae</taxon>
        <taxon>Pilimelia</taxon>
    </lineage>
</organism>
<name>A0A8J3BT45_9ACTN</name>
<dbReference type="SUPFAM" id="SSF57938">
    <property type="entry name" value="DnaJ/Hsp40 cysteine-rich domain"/>
    <property type="match status" value="1"/>
</dbReference>
<dbReference type="InterPro" id="IPR036410">
    <property type="entry name" value="HSP_DnaJ_Cys-rich_dom_sf"/>
</dbReference>
<dbReference type="EMBL" id="BMQC01000008">
    <property type="protein sequence ID" value="GGK32501.1"/>
    <property type="molecule type" value="Genomic_DNA"/>
</dbReference>
<evidence type="ECO:0000313" key="2">
    <source>
        <dbReference type="Proteomes" id="UP000662200"/>
    </source>
</evidence>
<sequence>MTSTLLATLTLLAVAGGYGLVCWLWPFGTCSACSGAGARPHLITRNLRICRRCRGAGKRLRTGRAMWNYGRRIHHDATTSRDAR</sequence>
<comment type="caution">
    <text evidence="1">The sequence shown here is derived from an EMBL/GenBank/DDBJ whole genome shotgun (WGS) entry which is preliminary data.</text>
</comment>
<dbReference type="AlphaFoldDB" id="A0A8J3BT45"/>
<reference evidence="1" key="2">
    <citation type="submission" date="2020-09" db="EMBL/GenBank/DDBJ databases">
        <authorList>
            <person name="Sun Q."/>
            <person name="Ohkuma M."/>
        </authorList>
    </citation>
    <scope>NUCLEOTIDE SEQUENCE</scope>
    <source>
        <strain evidence="1">JCM 3091</strain>
    </source>
</reference>